<dbReference type="InterPro" id="IPR008964">
    <property type="entry name" value="Invasin/intimin_cell_adhesion"/>
</dbReference>
<evidence type="ECO:0000256" key="1">
    <source>
        <dbReference type="SAM" id="MobiDB-lite"/>
    </source>
</evidence>
<feature type="domain" description="BIG2" evidence="2">
    <location>
        <begin position="218"/>
        <end position="296"/>
    </location>
</feature>
<organism evidence="3 4">
    <name type="scientific">Shewanella surugensis</name>
    <dbReference type="NCBI Taxonomy" id="212020"/>
    <lineage>
        <taxon>Bacteria</taxon>
        <taxon>Pseudomonadati</taxon>
        <taxon>Pseudomonadota</taxon>
        <taxon>Gammaproteobacteria</taxon>
        <taxon>Alteromonadales</taxon>
        <taxon>Shewanellaceae</taxon>
        <taxon>Shewanella</taxon>
    </lineage>
</organism>
<dbReference type="Proteomes" id="UP001203423">
    <property type="component" value="Unassembled WGS sequence"/>
</dbReference>
<dbReference type="SMART" id="SM00635">
    <property type="entry name" value="BID_2"/>
    <property type="match status" value="3"/>
</dbReference>
<comment type="caution">
    <text evidence="3">The sequence shown here is derived from an EMBL/GenBank/DDBJ whole genome shotgun (WGS) entry which is preliminary data.</text>
</comment>
<gene>
    <name evidence="3" type="ORF">L2764_23055</name>
</gene>
<evidence type="ECO:0000313" key="3">
    <source>
        <dbReference type="EMBL" id="MCL1127274.1"/>
    </source>
</evidence>
<reference evidence="3 4" key="1">
    <citation type="submission" date="2022-01" db="EMBL/GenBank/DDBJ databases">
        <title>Whole genome-based taxonomy of the Shewanellaceae.</title>
        <authorList>
            <person name="Martin-Rodriguez A.J."/>
        </authorList>
    </citation>
    <scope>NUCLEOTIDE SEQUENCE [LARGE SCALE GENOMIC DNA]</scope>
    <source>
        <strain evidence="3 4">DSM 17177</strain>
    </source>
</reference>
<name>A0ABT0LHV6_9GAMM</name>
<dbReference type="Gene3D" id="2.60.40.1080">
    <property type="match status" value="3"/>
</dbReference>
<dbReference type="SUPFAM" id="SSF49373">
    <property type="entry name" value="Invasin/intimin cell-adhesion fragments"/>
    <property type="match status" value="2"/>
</dbReference>
<protein>
    <submittedName>
        <fullName evidence="3">Ig-like domain-containing protein</fullName>
    </submittedName>
</protein>
<feature type="domain" description="BIG2" evidence="2">
    <location>
        <begin position="124"/>
        <end position="209"/>
    </location>
</feature>
<evidence type="ECO:0000313" key="4">
    <source>
        <dbReference type="Proteomes" id="UP001203423"/>
    </source>
</evidence>
<dbReference type="RefSeq" id="WP_248942667.1">
    <property type="nucleotide sequence ID" value="NZ_JAKIKS010000141.1"/>
</dbReference>
<dbReference type="EMBL" id="JAKIKS010000141">
    <property type="protein sequence ID" value="MCL1127274.1"/>
    <property type="molecule type" value="Genomic_DNA"/>
</dbReference>
<accession>A0ABT0LHV6</accession>
<sequence length="299" mass="31107">MNAILGCCRLLCAGIFIVLFLVGCGGSETATFESPSVIALQVEPTSAVIPEETTQAYTATAIYNDNTTLDVTEQTTWSTSDPSSASISSSGVATGINSDDETEKVSALFQDQTTNVALMVSPAVPTGLVVTPTSLSLPQGSITLLTATVTYSDGTTFDASNSDNIAWEVSNSALLSVDNQGLLTANTQMNGSASVTATFSVNDNVVSGQSQLTVTDAIPIELVITPKSISIPQGTEQVFVAMATYSDGTQINVSTSNRMLWQSSNVDIATIESNGLATASYENNGNVDLKVLTPALECR</sequence>
<feature type="compositionally biased region" description="Low complexity" evidence="1">
    <location>
        <begin position="75"/>
        <end position="90"/>
    </location>
</feature>
<feature type="region of interest" description="Disordered" evidence="1">
    <location>
        <begin position="74"/>
        <end position="97"/>
    </location>
</feature>
<dbReference type="InterPro" id="IPR003343">
    <property type="entry name" value="Big_2"/>
</dbReference>
<proteinExistence type="predicted"/>
<feature type="domain" description="BIG2" evidence="2">
    <location>
        <begin position="36"/>
        <end position="119"/>
    </location>
</feature>
<dbReference type="Pfam" id="PF02368">
    <property type="entry name" value="Big_2"/>
    <property type="match status" value="2"/>
</dbReference>
<keyword evidence="4" id="KW-1185">Reference proteome</keyword>
<evidence type="ECO:0000259" key="2">
    <source>
        <dbReference type="SMART" id="SM00635"/>
    </source>
</evidence>